<sequence>MGQGASAETTDSGLACLVLLLRVHGLAADPERIRHQLGGAAVGEAEILRIAKAFGLKVRAVDSDWSRLQKTPLPAIAARQDGGCGATLKMASCATIRIPHHFGDLKL</sequence>
<organism evidence="2 3">
    <name type="scientific">Blastochloris sulfoviridis</name>
    <dbReference type="NCBI Taxonomy" id="50712"/>
    <lineage>
        <taxon>Bacteria</taxon>
        <taxon>Pseudomonadati</taxon>
        <taxon>Pseudomonadota</taxon>
        <taxon>Alphaproteobacteria</taxon>
        <taxon>Hyphomicrobiales</taxon>
        <taxon>Blastochloridaceae</taxon>
        <taxon>Blastochloris</taxon>
    </lineage>
</organism>
<proteinExistence type="predicted"/>
<gene>
    <name evidence="2" type="ORF">F1193_15140</name>
</gene>
<protein>
    <recommendedName>
        <fullName evidence="1">Peptidase C39 domain-containing protein</fullName>
    </recommendedName>
</protein>
<dbReference type="GO" id="GO:0005524">
    <property type="term" value="F:ATP binding"/>
    <property type="evidence" value="ECO:0007669"/>
    <property type="project" value="InterPro"/>
</dbReference>
<dbReference type="EMBL" id="VWPL01000039">
    <property type="protein sequence ID" value="KAA5597136.1"/>
    <property type="molecule type" value="Genomic_DNA"/>
</dbReference>
<dbReference type="GO" id="GO:0008233">
    <property type="term" value="F:peptidase activity"/>
    <property type="evidence" value="ECO:0007669"/>
    <property type="project" value="InterPro"/>
</dbReference>
<dbReference type="Proteomes" id="UP000323886">
    <property type="component" value="Unassembled WGS sequence"/>
</dbReference>
<evidence type="ECO:0000259" key="1">
    <source>
        <dbReference type="Pfam" id="PF03412"/>
    </source>
</evidence>
<dbReference type="RefSeq" id="WP_150098640.1">
    <property type="nucleotide sequence ID" value="NZ_VWPL01000039.1"/>
</dbReference>
<dbReference type="Pfam" id="PF03412">
    <property type="entry name" value="Peptidase_C39"/>
    <property type="match status" value="1"/>
</dbReference>
<dbReference type="AlphaFoldDB" id="A0A5M6HMR6"/>
<dbReference type="InterPro" id="IPR005074">
    <property type="entry name" value="Peptidase_C39"/>
</dbReference>
<dbReference type="GO" id="GO:0006508">
    <property type="term" value="P:proteolysis"/>
    <property type="evidence" value="ECO:0007669"/>
    <property type="project" value="InterPro"/>
</dbReference>
<keyword evidence="3" id="KW-1185">Reference proteome</keyword>
<feature type="domain" description="Peptidase C39" evidence="1">
    <location>
        <begin position="8"/>
        <end position="78"/>
    </location>
</feature>
<evidence type="ECO:0000313" key="2">
    <source>
        <dbReference type="EMBL" id="KAA5597136.1"/>
    </source>
</evidence>
<name>A0A5M6HMR6_9HYPH</name>
<dbReference type="Gene3D" id="3.90.70.10">
    <property type="entry name" value="Cysteine proteinases"/>
    <property type="match status" value="1"/>
</dbReference>
<comment type="caution">
    <text evidence="2">The sequence shown here is derived from an EMBL/GenBank/DDBJ whole genome shotgun (WGS) entry which is preliminary data.</text>
</comment>
<accession>A0A5M6HMR6</accession>
<reference evidence="2 3" key="1">
    <citation type="submission" date="2019-09" db="EMBL/GenBank/DDBJ databases">
        <title>Draft Whole-Genome sequence of Blastochloris sulfoviridis DSM 729.</title>
        <authorList>
            <person name="Meyer T.E."/>
            <person name="Kyndt J.A."/>
        </authorList>
    </citation>
    <scope>NUCLEOTIDE SEQUENCE [LARGE SCALE GENOMIC DNA]</scope>
    <source>
        <strain evidence="2 3">DSM 729</strain>
    </source>
</reference>
<evidence type="ECO:0000313" key="3">
    <source>
        <dbReference type="Proteomes" id="UP000323886"/>
    </source>
</evidence>
<dbReference type="GO" id="GO:0016020">
    <property type="term" value="C:membrane"/>
    <property type="evidence" value="ECO:0007669"/>
    <property type="project" value="InterPro"/>
</dbReference>